<organism evidence="2 3">
    <name type="scientific">Candidatus Tidjanibacter faecipullorum</name>
    <dbReference type="NCBI Taxonomy" id="2838766"/>
    <lineage>
        <taxon>Bacteria</taxon>
        <taxon>Pseudomonadati</taxon>
        <taxon>Bacteroidota</taxon>
        <taxon>Bacteroidia</taxon>
        <taxon>Bacteroidales</taxon>
        <taxon>Rikenellaceae</taxon>
        <taxon>Tidjanibacter</taxon>
    </lineage>
</organism>
<reference evidence="2" key="2">
    <citation type="submission" date="2021-04" db="EMBL/GenBank/DDBJ databases">
        <authorList>
            <person name="Gilroy R."/>
        </authorList>
    </citation>
    <scope>NUCLEOTIDE SEQUENCE</scope>
    <source>
        <strain evidence="2">ChiHjej11B10-19426</strain>
    </source>
</reference>
<dbReference type="Pfam" id="PF10962">
    <property type="entry name" value="DUF2764"/>
    <property type="match status" value="1"/>
</dbReference>
<protein>
    <submittedName>
        <fullName evidence="2">DUF2764 domain-containing protein</fullName>
    </submittedName>
</protein>
<feature type="region of interest" description="Disordered" evidence="1">
    <location>
        <begin position="273"/>
        <end position="293"/>
    </location>
</feature>
<dbReference type="AlphaFoldDB" id="A0A9D2IKX2"/>
<dbReference type="EMBL" id="DXCC01000008">
    <property type="protein sequence ID" value="HIZ14893.1"/>
    <property type="molecule type" value="Genomic_DNA"/>
</dbReference>
<proteinExistence type="predicted"/>
<accession>A0A9D2IKX2</accession>
<evidence type="ECO:0000313" key="2">
    <source>
        <dbReference type="EMBL" id="HIZ14893.1"/>
    </source>
</evidence>
<reference evidence="2" key="1">
    <citation type="journal article" date="2021" name="PeerJ">
        <title>Extensive microbial diversity within the chicken gut microbiome revealed by metagenomics and culture.</title>
        <authorList>
            <person name="Gilroy R."/>
            <person name="Ravi A."/>
            <person name="Getino M."/>
            <person name="Pursley I."/>
            <person name="Horton D.L."/>
            <person name="Alikhan N.F."/>
            <person name="Baker D."/>
            <person name="Gharbi K."/>
            <person name="Hall N."/>
            <person name="Watson M."/>
            <person name="Adriaenssens E.M."/>
            <person name="Foster-Nyarko E."/>
            <person name="Jarju S."/>
            <person name="Secka A."/>
            <person name="Antonio M."/>
            <person name="Oren A."/>
            <person name="Chaudhuri R.R."/>
            <person name="La Ragione R."/>
            <person name="Hildebrand F."/>
            <person name="Pallen M.J."/>
        </authorList>
    </citation>
    <scope>NUCLEOTIDE SEQUENCE</scope>
    <source>
        <strain evidence="2">ChiHjej11B10-19426</strain>
    </source>
</reference>
<evidence type="ECO:0000256" key="1">
    <source>
        <dbReference type="SAM" id="MobiDB-lite"/>
    </source>
</evidence>
<dbReference type="InterPro" id="IPR024492">
    <property type="entry name" value="DUF2764"/>
</dbReference>
<comment type="caution">
    <text evidence="2">The sequence shown here is derived from an EMBL/GenBank/DDBJ whole genome shotgun (WGS) entry which is preliminary data.</text>
</comment>
<sequence length="293" mass="33229">MFANQYYCLVAGLKEYTLDADVKGFDAPALIAEIREGVSKRDRHAIDLLYTYYDIENIISLRAGREQFSGLGHFSRQELEEELRQPVRLPAWMGRVIAAFRAESDPETPAEERSEESFEHRLLTAYYDTCARSRSGFLRHWSDFDRTLRNVTAALSARRLGLSPAGSIVGRGEIETALARSSAADFGLRSEVDYVEQVIAAMGSDANLLEKEHRLDALRWSKAEELACMHYFDLDYLLSYLVRINLIHRWAALDPARGRRMLDALMASFSEAGRRTGEGAEQTGQTPDHERDE</sequence>
<dbReference type="Proteomes" id="UP000824014">
    <property type="component" value="Unassembled WGS sequence"/>
</dbReference>
<name>A0A9D2IKX2_9BACT</name>
<gene>
    <name evidence="2" type="ORF">H9816_03140</name>
</gene>
<evidence type="ECO:0000313" key="3">
    <source>
        <dbReference type="Proteomes" id="UP000824014"/>
    </source>
</evidence>